<dbReference type="GO" id="GO:0009234">
    <property type="term" value="P:menaquinone biosynthetic process"/>
    <property type="evidence" value="ECO:0007669"/>
    <property type="project" value="InterPro"/>
</dbReference>
<reference evidence="1 2" key="1">
    <citation type="journal article" date="2016" name="Front. Microbiol.">
        <title>Comprehensive Phylogenetic Analysis of Bovine Non-aureus Staphylococci Species Based on Whole-Genome Sequencing.</title>
        <authorList>
            <person name="Naushad S."/>
            <person name="Barkema H.W."/>
            <person name="Luby C."/>
            <person name="Condas L.A."/>
            <person name="Nobrega D.B."/>
            <person name="Carson D.A."/>
            <person name="De Buck J."/>
        </authorList>
    </citation>
    <scope>NUCLEOTIDE SEQUENCE [LARGE SCALE GENOMIC DNA]</scope>
    <source>
        <strain evidence="1 2">SNUC 5959</strain>
    </source>
</reference>
<dbReference type="Pfam" id="PF07307">
    <property type="entry name" value="HEPPP_synt_1"/>
    <property type="match status" value="1"/>
</dbReference>
<accession>A0A2T4RL23</accession>
<dbReference type="RefSeq" id="WP_107632966.1">
    <property type="nucleotide sequence ID" value="NZ_CP103964.1"/>
</dbReference>
<dbReference type="AlphaFoldDB" id="A0A2T4RL23"/>
<gene>
    <name evidence="1" type="ORF">BUZ57_08035</name>
</gene>
<dbReference type="STRING" id="1284.SHYC_07180"/>
<name>A0A2T4RL23_STAHY</name>
<comment type="caution">
    <text evidence="1">The sequence shown here is derived from an EMBL/GenBank/DDBJ whole genome shotgun (WGS) entry which is preliminary data.</text>
</comment>
<organism evidence="1 2">
    <name type="scientific">Staphylococcus hyicus</name>
    <dbReference type="NCBI Taxonomy" id="1284"/>
    <lineage>
        <taxon>Bacteria</taxon>
        <taxon>Bacillati</taxon>
        <taxon>Bacillota</taxon>
        <taxon>Bacilli</taxon>
        <taxon>Bacillales</taxon>
        <taxon>Staphylococcaceae</taxon>
        <taxon>Staphylococcus</taxon>
    </lineage>
</organism>
<proteinExistence type="predicted"/>
<dbReference type="EMBL" id="QXVO01000023">
    <property type="protein sequence ID" value="RIO45273.1"/>
    <property type="molecule type" value="Genomic_DNA"/>
</dbReference>
<dbReference type="Gene3D" id="1.20.120.1450">
    <property type="match status" value="1"/>
</dbReference>
<sequence>MHKTFERIEKQMDQILFQIHKPNNVYINHDLSVILDRLSIPELSKDAVFSIYTAMTHLDRISYFNYDRDAILIGDLYSAHYYHLIAQIQSTHFQKLMSQALVHMNALKSNLQQNYKRMSQAEILESIMNVEMCLLDALIDIYELHEDKARIRQAIFNKIKVEQLTYLNFYTEEEISQVIQTLHSKYPKWSGLNEK</sequence>
<evidence type="ECO:0000313" key="2">
    <source>
        <dbReference type="Proteomes" id="UP000285625"/>
    </source>
</evidence>
<dbReference type="InterPro" id="IPR009920">
    <property type="entry name" value="HEPPP_synth_su1"/>
</dbReference>
<protein>
    <submittedName>
        <fullName evidence="1">Uncharacterized protein</fullName>
    </submittedName>
</protein>
<evidence type="ECO:0000313" key="1">
    <source>
        <dbReference type="EMBL" id="RIO45273.1"/>
    </source>
</evidence>
<dbReference type="Proteomes" id="UP000285625">
    <property type="component" value="Unassembled WGS sequence"/>
</dbReference>